<keyword evidence="6" id="KW-0812">Transmembrane</keyword>
<dbReference type="RefSeq" id="WP_075398940.1">
    <property type="nucleotide sequence ID" value="NZ_MSDU01000026.1"/>
</dbReference>
<organism evidence="10 11">
    <name type="scientific">Domibacillus antri</name>
    <dbReference type="NCBI Taxonomy" id="1714264"/>
    <lineage>
        <taxon>Bacteria</taxon>
        <taxon>Bacillati</taxon>
        <taxon>Bacillota</taxon>
        <taxon>Bacilli</taxon>
        <taxon>Bacillales</taxon>
        <taxon>Bacillaceae</taxon>
        <taxon>Domibacillus</taxon>
    </lineage>
</organism>
<feature type="transmembrane region" description="Helical" evidence="6">
    <location>
        <begin position="130"/>
        <end position="152"/>
    </location>
</feature>
<reference evidence="10 11" key="1">
    <citation type="submission" date="2016-12" db="EMBL/GenBank/DDBJ databases">
        <title>Domibacillus antri genome sequencing.</title>
        <authorList>
            <person name="Verma A."/>
            <person name="Krishnamurthi S."/>
        </authorList>
    </citation>
    <scope>NUCLEOTIDE SEQUENCE [LARGE SCALE GENOMIC DNA]</scope>
    <source>
        <strain evidence="10 11">XD80</strain>
    </source>
</reference>
<dbReference type="CDD" id="cd16917">
    <property type="entry name" value="HATPase_UhpB-NarQ-NarX-like"/>
    <property type="match status" value="1"/>
</dbReference>
<keyword evidence="6" id="KW-0472">Membrane</keyword>
<dbReference type="InterPro" id="IPR036890">
    <property type="entry name" value="HATPase_C_sf"/>
</dbReference>
<accession>A0A1Q8Q3S4</accession>
<keyword evidence="4 10" id="KW-0418">Kinase</keyword>
<dbReference type="PANTHER" id="PTHR24421">
    <property type="entry name" value="NITRATE/NITRITE SENSOR PROTEIN NARX-RELATED"/>
    <property type="match status" value="1"/>
</dbReference>
<dbReference type="SUPFAM" id="SSF55874">
    <property type="entry name" value="ATPase domain of HSP90 chaperone/DNA topoisomerase II/histidine kinase"/>
    <property type="match status" value="1"/>
</dbReference>
<sequence length="377" mass="43294">MKKRWTMLQKSSGLSPYIWSILSFLPFYFIFQSSSTIEIVVGISLTILFFISYRFAFISKNWPIYVWICILVGISIMMTILFQFIYFAFYIAYYNGSMKSRAAFITLYVIHLVGTIFSINYNIVLQDPLFIQQIPFIVIVFISVILLPINLYNRKKQEKLEEELQMANNRISELVKQEERQRIARDLHDTLGQKLSLIGLKSDLARKLIQKDPEKAKEELIDVQQTARTALNEVRNLVSSMRGIRLNEEIVLVKQILKAAQIEYTGEDEFALSNVSLFAENVLSMCMKEAVTNVVKHSQAFSCHISIEQSEEGIRMTVKDDGIGMDRHDLGKGSGLLGMRERLEFVNGSLDIRSNNGTTVIMNVPNDVKQRDEEVVK</sequence>
<dbReference type="Pfam" id="PF02518">
    <property type="entry name" value="HATPase_c"/>
    <property type="match status" value="1"/>
</dbReference>
<keyword evidence="5" id="KW-0902">Two-component regulatory system</keyword>
<dbReference type="PANTHER" id="PTHR24421:SF63">
    <property type="entry name" value="SENSOR HISTIDINE KINASE DESK"/>
    <property type="match status" value="1"/>
</dbReference>
<evidence type="ECO:0000256" key="2">
    <source>
        <dbReference type="ARBA" id="ARBA00012438"/>
    </source>
</evidence>
<dbReference type="InterPro" id="IPR056374">
    <property type="entry name" value="DesK/YvfT_N"/>
</dbReference>
<feature type="domain" description="DesK/YvfT N-terminal" evidence="9">
    <location>
        <begin position="1"/>
        <end position="150"/>
    </location>
</feature>
<evidence type="ECO:0000256" key="1">
    <source>
        <dbReference type="ARBA" id="ARBA00000085"/>
    </source>
</evidence>
<dbReference type="EC" id="2.7.13.3" evidence="2"/>
<feature type="transmembrane region" description="Helical" evidence="6">
    <location>
        <begin position="105"/>
        <end position="124"/>
    </location>
</feature>
<dbReference type="InterPro" id="IPR003594">
    <property type="entry name" value="HATPase_dom"/>
</dbReference>
<keyword evidence="3" id="KW-0808">Transferase</keyword>
<dbReference type="Pfam" id="PF07730">
    <property type="entry name" value="HisKA_3"/>
    <property type="match status" value="1"/>
</dbReference>
<dbReference type="Proteomes" id="UP000185568">
    <property type="component" value="Unassembled WGS sequence"/>
</dbReference>
<evidence type="ECO:0000256" key="6">
    <source>
        <dbReference type="SAM" id="Phobius"/>
    </source>
</evidence>
<evidence type="ECO:0000313" key="10">
    <source>
        <dbReference type="EMBL" id="OLN22013.1"/>
    </source>
</evidence>
<dbReference type="InterPro" id="IPR011712">
    <property type="entry name" value="Sig_transdc_His_kin_sub3_dim/P"/>
</dbReference>
<evidence type="ECO:0000259" key="7">
    <source>
        <dbReference type="Pfam" id="PF02518"/>
    </source>
</evidence>
<dbReference type="GO" id="GO:0016020">
    <property type="term" value="C:membrane"/>
    <property type="evidence" value="ECO:0007669"/>
    <property type="project" value="InterPro"/>
</dbReference>
<gene>
    <name evidence="10" type="ORF">BTO30_11825</name>
</gene>
<comment type="catalytic activity">
    <reaction evidence="1">
        <text>ATP + protein L-histidine = ADP + protein N-phospho-L-histidine.</text>
        <dbReference type="EC" id="2.7.13.3"/>
    </reaction>
</comment>
<protein>
    <recommendedName>
        <fullName evidence="2">histidine kinase</fullName>
        <ecNumber evidence="2">2.7.13.3</ecNumber>
    </recommendedName>
</protein>
<evidence type="ECO:0000256" key="3">
    <source>
        <dbReference type="ARBA" id="ARBA00022679"/>
    </source>
</evidence>
<evidence type="ECO:0000259" key="8">
    <source>
        <dbReference type="Pfam" id="PF07730"/>
    </source>
</evidence>
<feature type="domain" description="Histidine kinase/HSP90-like ATPase" evidence="7">
    <location>
        <begin position="283"/>
        <end position="366"/>
    </location>
</feature>
<dbReference type="GO" id="GO:0046983">
    <property type="term" value="F:protein dimerization activity"/>
    <property type="evidence" value="ECO:0007669"/>
    <property type="project" value="InterPro"/>
</dbReference>
<keyword evidence="11" id="KW-1185">Reference proteome</keyword>
<dbReference type="OrthoDB" id="9797605at2"/>
<dbReference type="Gene3D" id="3.30.565.10">
    <property type="entry name" value="Histidine kinase-like ATPase, C-terminal domain"/>
    <property type="match status" value="1"/>
</dbReference>
<keyword evidence="6" id="KW-1133">Transmembrane helix</keyword>
<dbReference type="Gene3D" id="1.20.5.1930">
    <property type="match status" value="1"/>
</dbReference>
<evidence type="ECO:0000259" key="9">
    <source>
        <dbReference type="Pfam" id="PF23540"/>
    </source>
</evidence>
<evidence type="ECO:0000313" key="11">
    <source>
        <dbReference type="Proteomes" id="UP000185568"/>
    </source>
</evidence>
<evidence type="ECO:0000256" key="4">
    <source>
        <dbReference type="ARBA" id="ARBA00022777"/>
    </source>
</evidence>
<feature type="transmembrane region" description="Helical" evidence="6">
    <location>
        <begin position="14"/>
        <end position="31"/>
    </location>
</feature>
<name>A0A1Q8Q3S4_9BACI</name>
<feature type="transmembrane region" description="Helical" evidence="6">
    <location>
        <begin position="64"/>
        <end position="93"/>
    </location>
</feature>
<comment type="caution">
    <text evidence="10">The sequence shown here is derived from an EMBL/GenBank/DDBJ whole genome shotgun (WGS) entry which is preliminary data.</text>
</comment>
<evidence type="ECO:0000256" key="5">
    <source>
        <dbReference type="ARBA" id="ARBA00023012"/>
    </source>
</evidence>
<dbReference type="AlphaFoldDB" id="A0A1Q8Q3S4"/>
<dbReference type="STRING" id="1714264.BTO30_11825"/>
<dbReference type="GO" id="GO:0000155">
    <property type="term" value="F:phosphorelay sensor kinase activity"/>
    <property type="evidence" value="ECO:0007669"/>
    <property type="project" value="InterPro"/>
</dbReference>
<proteinExistence type="predicted"/>
<feature type="transmembrane region" description="Helical" evidence="6">
    <location>
        <begin position="38"/>
        <end position="58"/>
    </location>
</feature>
<dbReference type="InterPro" id="IPR050482">
    <property type="entry name" value="Sensor_HK_TwoCompSys"/>
</dbReference>
<dbReference type="EMBL" id="MSDU01000026">
    <property type="protein sequence ID" value="OLN22013.1"/>
    <property type="molecule type" value="Genomic_DNA"/>
</dbReference>
<feature type="domain" description="Signal transduction histidine kinase subgroup 3 dimerisation and phosphoacceptor" evidence="8">
    <location>
        <begin position="179"/>
        <end position="242"/>
    </location>
</feature>
<dbReference type="Pfam" id="PF23540">
    <property type="entry name" value="DesK_N"/>
    <property type="match status" value="1"/>
</dbReference>